<keyword evidence="4 8" id="KW-0312">Gluconeogenesis</keyword>
<dbReference type="GO" id="GO:0051156">
    <property type="term" value="P:glucose 6-phosphate metabolic process"/>
    <property type="evidence" value="ECO:0007669"/>
    <property type="project" value="TreeGrafter"/>
</dbReference>
<evidence type="ECO:0000256" key="7">
    <source>
        <dbReference type="ARBA" id="ARBA00029321"/>
    </source>
</evidence>
<protein>
    <recommendedName>
        <fullName evidence="3 8">Glucose-6-phosphate isomerase</fullName>
        <ecNumber evidence="3 8">5.3.1.9</ecNumber>
    </recommendedName>
</protein>
<evidence type="ECO:0000313" key="10">
    <source>
        <dbReference type="Proteomes" id="UP000824264"/>
    </source>
</evidence>
<dbReference type="PROSITE" id="PS51463">
    <property type="entry name" value="P_GLUCOSE_ISOMERASE_3"/>
    <property type="match status" value="1"/>
</dbReference>
<dbReference type="SUPFAM" id="SSF53697">
    <property type="entry name" value="SIS domain"/>
    <property type="match status" value="1"/>
</dbReference>
<dbReference type="PANTHER" id="PTHR11469">
    <property type="entry name" value="GLUCOSE-6-PHOSPHATE ISOMERASE"/>
    <property type="match status" value="1"/>
</dbReference>
<dbReference type="PRINTS" id="PR00662">
    <property type="entry name" value="G6PISOMERASE"/>
</dbReference>
<evidence type="ECO:0000313" key="9">
    <source>
        <dbReference type="EMBL" id="HIW77993.1"/>
    </source>
</evidence>
<dbReference type="GO" id="GO:0097367">
    <property type="term" value="F:carbohydrate derivative binding"/>
    <property type="evidence" value="ECO:0007669"/>
    <property type="project" value="InterPro"/>
</dbReference>
<dbReference type="Pfam" id="PF00342">
    <property type="entry name" value="PGI"/>
    <property type="match status" value="1"/>
</dbReference>
<dbReference type="InterPro" id="IPR046348">
    <property type="entry name" value="SIS_dom_sf"/>
</dbReference>
<reference evidence="9" key="1">
    <citation type="journal article" date="2021" name="PeerJ">
        <title>Extensive microbial diversity within the chicken gut microbiome revealed by metagenomics and culture.</title>
        <authorList>
            <person name="Gilroy R."/>
            <person name="Ravi A."/>
            <person name="Getino M."/>
            <person name="Pursley I."/>
            <person name="Horton D.L."/>
            <person name="Alikhan N.F."/>
            <person name="Baker D."/>
            <person name="Gharbi K."/>
            <person name="Hall N."/>
            <person name="Watson M."/>
            <person name="Adriaenssens E.M."/>
            <person name="Foster-Nyarko E."/>
            <person name="Jarju S."/>
            <person name="Secka A."/>
            <person name="Antonio M."/>
            <person name="Oren A."/>
            <person name="Chaudhuri R.R."/>
            <person name="La Ragione R."/>
            <person name="Hildebrand F."/>
            <person name="Pallen M.J."/>
        </authorList>
    </citation>
    <scope>NUCLEOTIDE SEQUENCE</scope>
    <source>
        <strain evidence="9">ChiSxjej5B17-1746</strain>
    </source>
</reference>
<evidence type="ECO:0000256" key="2">
    <source>
        <dbReference type="ARBA" id="ARBA00006604"/>
    </source>
</evidence>
<dbReference type="PANTHER" id="PTHR11469:SF1">
    <property type="entry name" value="GLUCOSE-6-PHOSPHATE ISOMERASE"/>
    <property type="match status" value="1"/>
</dbReference>
<comment type="similarity">
    <text evidence="2 8">Belongs to the GPI family.</text>
</comment>
<keyword evidence="6 8" id="KW-0413">Isomerase</keyword>
<gene>
    <name evidence="9" type="ORF">H9874_02455</name>
</gene>
<keyword evidence="5 8" id="KW-0324">Glycolysis</keyword>
<dbReference type="Proteomes" id="UP000824264">
    <property type="component" value="Unassembled WGS sequence"/>
</dbReference>
<reference evidence="9" key="2">
    <citation type="submission" date="2021-04" db="EMBL/GenBank/DDBJ databases">
        <authorList>
            <person name="Gilroy R."/>
        </authorList>
    </citation>
    <scope>NUCLEOTIDE SEQUENCE</scope>
    <source>
        <strain evidence="9">ChiSxjej5B17-1746</strain>
    </source>
</reference>
<name>A0A9D1QZZ8_9BACT</name>
<dbReference type="EMBL" id="DXGI01000092">
    <property type="protein sequence ID" value="HIW77993.1"/>
    <property type="molecule type" value="Genomic_DNA"/>
</dbReference>
<dbReference type="EC" id="5.3.1.9" evidence="3 8"/>
<dbReference type="GO" id="GO:0004347">
    <property type="term" value="F:glucose-6-phosphate isomerase activity"/>
    <property type="evidence" value="ECO:0007669"/>
    <property type="project" value="UniProtKB-EC"/>
</dbReference>
<dbReference type="Gene3D" id="3.40.50.10490">
    <property type="entry name" value="Glucose-6-phosphate isomerase like protein, domain 1"/>
    <property type="match status" value="2"/>
</dbReference>
<proteinExistence type="inferred from homology"/>
<dbReference type="PROSITE" id="PS00765">
    <property type="entry name" value="P_GLUCOSE_ISOMERASE_1"/>
    <property type="match status" value="1"/>
</dbReference>
<dbReference type="AlphaFoldDB" id="A0A9D1QZZ8"/>
<evidence type="ECO:0000256" key="3">
    <source>
        <dbReference type="ARBA" id="ARBA00011952"/>
    </source>
</evidence>
<dbReference type="GO" id="GO:0005829">
    <property type="term" value="C:cytosol"/>
    <property type="evidence" value="ECO:0007669"/>
    <property type="project" value="TreeGrafter"/>
</dbReference>
<dbReference type="CDD" id="cd05016">
    <property type="entry name" value="SIS_PGI_2"/>
    <property type="match status" value="1"/>
</dbReference>
<dbReference type="CDD" id="cd05015">
    <property type="entry name" value="SIS_PGI_1"/>
    <property type="match status" value="1"/>
</dbReference>
<evidence type="ECO:0000256" key="5">
    <source>
        <dbReference type="ARBA" id="ARBA00023152"/>
    </source>
</evidence>
<comment type="pathway">
    <text evidence="1 8">Carbohydrate degradation; glycolysis; D-glyceraldehyde 3-phosphate and glycerone phosphate from D-glucose: step 2/4.</text>
</comment>
<dbReference type="InterPro" id="IPR035476">
    <property type="entry name" value="SIS_PGI_1"/>
</dbReference>
<evidence type="ECO:0000256" key="1">
    <source>
        <dbReference type="ARBA" id="ARBA00004926"/>
    </source>
</evidence>
<evidence type="ECO:0000256" key="6">
    <source>
        <dbReference type="ARBA" id="ARBA00023235"/>
    </source>
</evidence>
<organism evidence="9 10">
    <name type="scientific">Candidatus Bilophila faecipullorum</name>
    <dbReference type="NCBI Taxonomy" id="2838482"/>
    <lineage>
        <taxon>Bacteria</taxon>
        <taxon>Pseudomonadati</taxon>
        <taxon>Thermodesulfobacteriota</taxon>
        <taxon>Desulfovibrionia</taxon>
        <taxon>Desulfovibrionales</taxon>
        <taxon>Desulfovibrionaceae</taxon>
        <taxon>Bilophila</taxon>
    </lineage>
</organism>
<evidence type="ECO:0000256" key="8">
    <source>
        <dbReference type="RuleBase" id="RU000612"/>
    </source>
</evidence>
<evidence type="ECO:0000256" key="4">
    <source>
        <dbReference type="ARBA" id="ARBA00022432"/>
    </source>
</evidence>
<dbReference type="InterPro" id="IPR001672">
    <property type="entry name" value="G6P_Isomerase"/>
</dbReference>
<dbReference type="GO" id="GO:0006096">
    <property type="term" value="P:glycolytic process"/>
    <property type="evidence" value="ECO:0007669"/>
    <property type="project" value="UniProtKB-KW"/>
</dbReference>
<dbReference type="InterPro" id="IPR035482">
    <property type="entry name" value="SIS_PGI_2"/>
</dbReference>
<comment type="catalytic activity">
    <reaction evidence="7 8">
        <text>alpha-D-glucose 6-phosphate = beta-D-fructose 6-phosphate</text>
        <dbReference type="Rhea" id="RHEA:11816"/>
        <dbReference type="ChEBI" id="CHEBI:57634"/>
        <dbReference type="ChEBI" id="CHEBI:58225"/>
        <dbReference type="EC" id="5.3.1.9"/>
    </reaction>
</comment>
<comment type="caution">
    <text evidence="9">The sequence shown here is derived from an EMBL/GenBank/DDBJ whole genome shotgun (WGS) entry which is preliminary data.</text>
</comment>
<dbReference type="GO" id="GO:0048029">
    <property type="term" value="F:monosaccharide binding"/>
    <property type="evidence" value="ECO:0007669"/>
    <property type="project" value="TreeGrafter"/>
</dbReference>
<accession>A0A9D1QZZ8</accession>
<dbReference type="InterPro" id="IPR018189">
    <property type="entry name" value="Phosphoglucose_isomerase_CS"/>
</dbReference>
<dbReference type="GO" id="GO:0006094">
    <property type="term" value="P:gluconeogenesis"/>
    <property type="evidence" value="ECO:0007669"/>
    <property type="project" value="UniProtKB-KW"/>
</dbReference>
<sequence length="446" mass="48929">MHTLDWNHAWTGRLVETAPSHPEALRRLAPQLDSCTARLIGEVTAGKLPFLNLPFRSSLSTRLKALTPRLQRFKHMVVLGIGGSALGTRALQKAFFPQQDRPNHDGPWLWILDNVDADVLEAQMASLNPEETIVVPVSKSGGTIETLAQYFFMKAWLQKALPDTWQEHLLLVTDDKKGYLREEADRYGIVSLPVPDNLGGRYSVLSAVGLVPAAFLGLPWEDFLEGVASANAPLVEGLGKPEALGEHPAWALANWCHTLARHGYSQLIFFVYIPAWASFGQWFAQLWAESLGKNGKGTMPLPAVGVTDQHSLQQMFLDGPADKGCIQLHCPHLSRGPQFPDDVPDNWSWLRGKTFGDLLDAETLGSAAAIAHSGVPLTRLETGDASMRTAGEIMGLLMTTTVLTGWLMNINPLDQPAVELGKRLAYSRLGSESYPEEAAMLKAFLE</sequence>